<organism evidence="9 10">
    <name type="scientific">Puccinia triticina</name>
    <dbReference type="NCBI Taxonomy" id="208348"/>
    <lineage>
        <taxon>Eukaryota</taxon>
        <taxon>Fungi</taxon>
        <taxon>Dikarya</taxon>
        <taxon>Basidiomycota</taxon>
        <taxon>Pucciniomycotina</taxon>
        <taxon>Pucciniomycetes</taxon>
        <taxon>Pucciniales</taxon>
        <taxon>Pucciniaceae</taxon>
        <taxon>Puccinia</taxon>
    </lineage>
</organism>
<feature type="region of interest" description="Disordered" evidence="8">
    <location>
        <begin position="112"/>
        <end position="231"/>
    </location>
</feature>
<protein>
    <recommendedName>
        <fullName evidence="11">Anaphase-promoting complex subunit 4 WD40 domain-containing protein</fullName>
    </recommendedName>
</protein>
<evidence type="ECO:0000313" key="9">
    <source>
        <dbReference type="EMBL" id="WAQ92841.1"/>
    </source>
</evidence>
<dbReference type="PANTHER" id="PTHR18359">
    <property type="entry name" value="WD-REPEAT PROTEIN-RELATED"/>
    <property type="match status" value="1"/>
</dbReference>
<dbReference type="Gene3D" id="2.130.10.10">
    <property type="entry name" value="YVTN repeat-like/Quinoprotein amine dehydrogenase"/>
    <property type="match status" value="1"/>
</dbReference>
<keyword evidence="10" id="KW-1185">Reference proteome</keyword>
<feature type="compositionally biased region" description="Polar residues" evidence="8">
    <location>
        <begin position="153"/>
        <end position="170"/>
    </location>
</feature>
<dbReference type="InterPro" id="IPR045161">
    <property type="entry name" value="Utp18"/>
</dbReference>
<feature type="region of interest" description="Disordered" evidence="8">
    <location>
        <begin position="1"/>
        <end position="82"/>
    </location>
</feature>
<evidence type="ECO:0008006" key="11">
    <source>
        <dbReference type="Google" id="ProtNLM"/>
    </source>
</evidence>
<dbReference type="Pfam" id="PF00400">
    <property type="entry name" value="WD40"/>
    <property type="match status" value="2"/>
</dbReference>
<evidence type="ECO:0000256" key="1">
    <source>
        <dbReference type="ARBA" id="ARBA00004604"/>
    </source>
</evidence>
<name>A0ABY7D5B9_9BASI</name>
<reference evidence="9" key="1">
    <citation type="submission" date="2022-10" db="EMBL/GenBank/DDBJ databases">
        <title>Puccinia triticina Genome sequencing and assembly.</title>
        <authorList>
            <person name="Li C."/>
        </authorList>
    </citation>
    <scope>NUCLEOTIDE SEQUENCE</scope>
    <source>
        <strain evidence="9">Pt15</strain>
    </source>
</reference>
<accession>A0ABY7D5B9</accession>
<evidence type="ECO:0000256" key="6">
    <source>
        <dbReference type="ARBA" id="ARBA00025767"/>
    </source>
</evidence>
<dbReference type="PROSITE" id="PS50082">
    <property type="entry name" value="WD_REPEATS_2"/>
    <property type="match status" value="1"/>
</dbReference>
<evidence type="ECO:0000256" key="4">
    <source>
        <dbReference type="ARBA" id="ARBA00022737"/>
    </source>
</evidence>
<evidence type="ECO:0000256" key="2">
    <source>
        <dbReference type="ARBA" id="ARBA00022552"/>
    </source>
</evidence>
<feature type="repeat" description="WD" evidence="7">
    <location>
        <begin position="466"/>
        <end position="507"/>
    </location>
</feature>
<evidence type="ECO:0000256" key="3">
    <source>
        <dbReference type="ARBA" id="ARBA00022574"/>
    </source>
</evidence>
<feature type="compositionally biased region" description="Polar residues" evidence="8">
    <location>
        <begin position="197"/>
        <end position="206"/>
    </location>
</feature>
<dbReference type="Proteomes" id="UP001164743">
    <property type="component" value="Chromosome 17A"/>
</dbReference>
<evidence type="ECO:0000256" key="7">
    <source>
        <dbReference type="PROSITE-ProRule" id="PRU00221"/>
    </source>
</evidence>
<feature type="compositionally biased region" description="Basic and acidic residues" evidence="8">
    <location>
        <begin position="215"/>
        <end position="225"/>
    </location>
</feature>
<dbReference type="PROSITE" id="PS00678">
    <property type="entry name" value="WD_REPEATS_1"/>
    <property type="match status" value="1"/>
</dbReference>
<dbReference type="InterPro" id="IPR019775">
    <property type="entry name" value="WD40_repeat_CS"/>
</dbReference>
<comment type="similarity">
    <text evidence="6">Belongs to the WD repeat UTP18 family.</text>
</comment>
<keyword evidence="5" id="KW-0539">Nucleus</keyword>
<sequence length="657" mass="73458">MESASDRQHPRGGRREHIAYIHISSRPPSKNLRPRPPPPQQLEEYPWPSTYHSNDRNMLPIKSASKKRKRVKVVDGASLKSKKPLGIEEYPNVEPTAEELDLEEAVFGFAPVSRSKQKLEPSNPTHSVRPDDESPKTELAGLADDQLFILDEPNQQSNGAESLNDPNQKSETIERKESAPKTDRRPEKVPAWKDESANQVSVSISHGPSRLKKLRTLDDRDDDQKITISGEEYEKRLRTQFEKMNPTPTWLSDRRQSKGKQIDGDEDEDQPGFGLDLILQSTGDLNRPKISKKTRKGILPKGQLQVERLRDANQAEPGKTKSSPISCLQFHPHSDVLFTASAESKRLSFFKIDGTHNPALHFVHTPDLPIQAAEFCPPSTTNVSSTVLITGHRPYFYTFDLQSCQCIKSPQGLFHKSVFSQSSKGTSLSHFKFSPQGNLVAFVGMNGLVELVDWSNNIGSSQVIHSLKSNNPIKSLAWSRNGTELLTIGSNAEVSIWDLRMNKIMGSWFDDGGFNPTKISTTDQDCRRLTQESYTAIGSQTGIVNLYADQIQDGAPSSFVDSFQTSRKPFKTIGNLTTSINRLKFNPDAQVLGISSQVKKDGLKLVHVKSGTVFSNWPTSNTPLGHVTDFDFSHNSKYLVTANNRGKVLLYSLKFWE</sequence>
<evidence type="ECO:0000256" key="5">
    <source>
        <dbReference type="ARBA" id="ARBA00023242"/>
    </source>
</evidence>
<dbReference type="InterPro" id="IPR015943">
    <property type="entry name" value="WD40/YVTN_repeat-like_dom_sf"/>
</dbReference>
<dbReference type="EMBL" id="CP110437">
    <property type="protein sequence ID" value="WAQ92841.1"/>
    <property type="molecule type" value="Genomic_DNA"/>
</dbReference>
<dbReference type="InterPro" id="IPR036322">
    <property type="entry name" value="WD40_repeat_dom_sf"/>
</dbReference>
<comment type="subcellular location">
    <subcellularLocation>
        <location evidence="1">Nucleus</location>
        <location evidence="1">Nucleolus</location>
    </subcellularLocation>
</comment>
<dbReference type="SUPFAM" id="SSF50978">
    <property type="entry name" value="WD40 repeat-like"/>
    <property type="match status" value="1"/>
</dbReference>
<feature type="compositionally biased region" description="Basic and acidic residues" evidence="8">
    <location>
        <begin position="171"/>
        <end position="196"/>
    </location>
</feature>
<gene>
    <name evidence="9" type="ORF">PtA15_17A323</name>
</gene>
<keyword evidence="4" id="KW-0677">Repeat</keyword>
<proteinExistence type="inferred from homology"/>
<evidence type="ECO:0000313" key="10">
    <source>
        <dbReference type="Proteomes" id="UP001164743"/>
    </source>
</evidence>
<feature type="compositionally biased region" description="Basic and acidic residues" evidence="8">
    <location>
        <begin position="1"/>
        <end position="19"/>
    </location>
</feature>
<keyword evidence="3 7" id="KW-0853">WD repeat</keyword>
<dbReference type="InterPro" id="IPR001680">
    <property type="entry name" value="WD40_rpt"/>
</dbReference>
<feature type="region of interest" description="Disordered" evidence="8">
    <location>
        <begin position="246"/>
        <end position="271"/>
    </location>
</feature>
<feature type="compositionally biased region" description="Basic and acidic residues" evidence="8">
    <location>
        <begin position="252"/>
        <end position="263"/>
    </location>
</feature>
<keyword evidence="2" id="KW-0698">rRNA processing</keyword>
<dbReference type="RefSeq" id="XP_053028396.1">
    <property type="nucleotide sequence ID" value="XM_053164428.1"/>
</dbReference>
<dbReference type="SMART" id="SM00320">
    <property type="entry name" value="WD40"/>
    <property type="match status" value="4"/>
</dbReference>
<dbReference type="GeneID" id="77805323"/>
<dbReference type="PANTHER" id="PTHR18359:SF0">
    <property type="entry name" value="U3 SMALL NUCLEOLAR RNA-ASSOCIATED PROTEIN 18 HOMOLOG"/>
    <property type="match status" value="1"/>
</dbReference>
<evidence type="ECO:0000256" key="8">
    <source>
        <dbReference type="SAM" id="MobiDB-lite"/>
    </source>
</evidence>